<dbReference type="GO" id="GO:0016788">
    <property type="term" value="F:hydrolase activity, acting on ester bonds"/>
    <property type="evidence" value="ECO:0007669"/>
    <property type="project" value="InterPro"/>
</dbReference>
<accession>A0A1X7PDU9</accession>
<dbReference type="AlphaFoldDB" id="A0A1X7PDU9"/>
<protein>
    <recommendedName>
        <fullName evidence="3">GDSL-like Lipase/Acylhydrolase family protein</fullName>
    </recommendedName>
</protein>
<keyword evidence="2" id="KW-1185">Reference proteome</keyword>
<proteinExistence type="predicted"/>
<dbReference type="Proteomes" id="UP000193083">
    <property type="component" value="Unassembled WGS sequence"/>
</dbReference>
<evidence type="ECO:0008006" key="3">
    <source>
        <dbReference type="Google" id="ProtNLM"/>
    </source>
</evidence>
<dbReference type="RefSeq" id="WP_085465664.1">
    <property type="nucleotide sequence ID" value="NZ_FXBL01000004.1"/>
</dbReference>
<sequence>MPPRGESITLSELRRRIEAGALTREEIPLYFEPDEKKSKLFAPALKLTKRVDKEGRRPSARSVTTLYFDAEAKLAGTDVPRSGRARTTIAAAKMKVLAEGDSWFRLPNLFYPDDMVDVLRKTYDIPKLAMWGDEIGVMVTTKKNNYLVPLRSGLYRHFMFSGGGNDVLASVGTHVKAFGAAGTDPADAESYIKTSFGTALDTVIGHYSTLAGHVRSVSNPKPVLYVHGYAHARPRPGGGYLGSKFEVLGFDAAGSLARKIVAAMVDRFNVRLKAFASAQNAAHPDYKVVYVNLRPAFTAAADWNTDEIHPSSAGAAKAAALMGDRIAENVPVA</sequence>
<evidence type="ECO:0000313" key="2">
    <source>
        <dbReference type="Proteomes" id="UP000193083"/>
    </source>
</evidence>
<gene>
    <name evidence="1" type="ORF">SAMN02982922_3907</name>
</gene>
<dbReference type="Gene3D" id="3.40.50.1110">
    <property type="entry name" value="SGNH hydrolase"/>
    <property type="match status" value="1"/>
</dbReference>
<dbReference type="InterPro" id="IPR036514">
    <property type="entry name" value="SGNH_hydro_sf"/>
</dbReference>
<dbReference type="InterPro" id="IPR001087">
    <property type="entry name" value="GDSL"/>
</dbReference>
<dbReference type="SUPFAM" id="SSF52266">
    <property type="entry name" value="SGNH hydrolase"/>
    <property type="match status" value="1"/>
</dbReference>
<dbReference type="EMBL" id="FXBL01000004">
    <property type="protein sequence ID" value="SMH49371.1"/>
    <property type="molecule type" value="Genomic_DNA"/>
</dbReference>
<reference evidence="1 2" key="1">
    <citation type="submission" date="2017-04" db="EMBL/GenBank/DDBJ databases">
        <authorList>
            <person name="Afonso C.L."/>
            <person name="Miller P.J."/>
            <person name="Scott M.A."/>
            <person name="Spackman E."/>
            <person name="Goraichik I."/>
            <person name="Dimitrov K.M."/>
            <person name="Suarez D.L."/>
            <person name="Swayne D.E."/>
        </authorList>
    </citation>
    <scope>NUCLEOTIDE SEQUENCE [LARGE SCALE GENOMIC DNA]</scope>
    <source>
        <strain evidence="1 2">B5P</strain>
    </source>
</reference>
<dbReference type="Pfam" id="PF00657">
    <property type="entry name" value="Lipase_GDSL"/>
    <property type="match status" value="1"/>
</dbReference>
<evidence type="ECO:0000313" key="1">
    <source>
        <dbReference type="EMBL" id="SMH49371.1"/>
    </source>
</evidence>
<dbReference type="OrthoDB" id="500593at2"/>
<name>A0A1X7PDU9_9HYPH</name>
<organism evidence="1 2">
    <name type="scientific">Mesorhizobium australicum</name>
    <dbReference type="NCBI Taxonomy" id="536018"/>
    <lineage>
        <taxon>Bacteria</taxon>
        <taxon>Pseudomonadati</taxon>
        <taxon>Pseudomonadota</taxon>
        <taxon>Alphaproteobacteria</taxon>
        <taxon>Hyphomicrobiales</taxon>
        <taxon>Phyllobacteriaceae</taxon>
        <taxon>Mesorhizobium</taxon>
    </lineage>
</organism>